<protein>
    <submittedName>
        <fullName evidence="1">Uncharacterized protein</fullName>
    </submittedName>
</protein>
<dbReference type="AlphaFoldDB" id="A0A0F9L4H1"/>
<gene>
    <name evidence="1" type="ORF">LCGC14_1246000</name>
</gene>
<evidence type="ECO:0000313" key="1">
    <source>
        <dbReference type="EMBL" id="KKM89699.1"/>
    </source>
</evidence>
<accession>A0A0F9L4H1</accession>
<comment type="caution">
    <text evidence="1">The sequence shown here is derived from an EMBL/GenBank/DDBJ whole genome shotgun (WGS) entry which is preliminary data.</text>
</comment>
<organism evidence="1">
    <name type="scientific">marine sediment metagenome</name>
    <dbReference type="NCBI Taxonomy" id="412755"/>
    <lineage>
        <taxon>unclassified sequences</taxon>
        <taxon>metagenomes</taxon>
        <taxon>ecological metagenomes</taxon>
    </lineage>
</organism>
<sequence length="96" mass="10726">MSDQNSKSVMLKDFFKRSVLINEIDEVLRFKPDTLIGVDKVSSDQLSAIGIKSISDLAKLSVANLPEIKQLLPSMLIKWVKISQVIQKNVRAIAKT</sequence>
<dbReference type="EMBL" id="LAZR01006778">
    <property type="protein sequence ID" value="KKM89699.1"/>
    <property type="molecule type" value="Genomic_DNA"/>
</dbReference>
<proteinExistence type="predicted"/>
<reference evidence="1" key="1">
    <citation type="journal article" date="2015" name="Nature">
        <title>Complex archaea that bridge the gap between prokaryotes and eukaryotes.</title>
        <authorList>
            <person name="Spang A."/>
            <person name="Saw J.H."/>
            <person name="Jorgensen S.L."/>
            <person name="Zaremba-Niedzwiedzka K."/>
            <person name="Martijn J."/>
            <person name="Lind A.E."/>
            <person name="van Eijk R."/>
            <person name="Schleper C."/>
            <person name="Guy L."/>
            <person name="Ettema T.J."/>
        </authorList>
    </citation>
    <scope>NUCLEOTIDE SEQUENCE</scope>
</reference>
<name>A0A0F9L4H1_9ZZZZ</name>